<organism evidence="9 10">
    <name type="scientific">Gigaspora rosea</name>
    <dbReference type="NCBI Taxonomy" id="44941"/>
    <lineage>
        <taxon>Eukaryota</taxon>
        <taxon>Fungi</taxon>
        <taxon>Fungi incertae sedis</taxon>
        <taxon>Mucoromycota</taxon>
        <taxon>Glomeromycotina</taxon>
        <taxon>Glomeromycetes</taxon>
        <taxon>Diversisporales</taxon>
        <taxon>Gigasporaceae</taxon>
        <taxon>Gigaspora</taxon>
    </lineage>
</organism>
<dbReference type="PROSITE" id="PS00059">
    <property type="entry name" value="ADH_ZINC"/>
    <property type="match status" value="1"/>
</dbReference>
<dbReference type="STRING" id="44941.A0A397V5T0"/>
<comment type="caution">
    <text evidence="9">The sequence shown here is derived from an EMBL/GenBank/DDBJ whole genome shotgun (WGS) entry which is preliminary data.</text>
</comment>
<dbReference type="InterPro" id="IPR036291">
    <property type="entry name" value="NAD(P)-bd_dom_sf"/>
</dbReference>
<dbReference type="PANTHER" id="PTHR42813">
    <property type="entry name" value="ZINC-TYPE ALCOHOL DEHYDROGENASE-LIKE"/>
    <property type="match status" value="1"/>
</dbReference>
<gene>
    <name evidence="9" type="ORF">C2G38_1391196</name>
</gene>
<dbReference type="Gene3D" id="3.90.180.10">
    <property type="entry name" value="Medium-chain alcohol dehydrogenases, catalytic domain"/>
    <property type="match status" value="1"/>
</dbReference>
<evidence type="ECO:0000259" key="8">
    <source>
        <dbReference type="Pfam" id="PF08240"/>
    </source>
</evidence>
<keyword evidence="2 5" id="KW-0479">Metal-binding</keyword>
<accession>A0A397V5T0</accession>
<evidence type="ECO:0000256" key="6">
    <source>
        <dbReference type="SAM" id="MobiDB-lite"/>
    </source>
</evidence>
<dbReference type="GO" id="GO:0008270">
    <property type="term" value="F:zinc ion binding"/>
    <property type="evidence" value="ECO:0007669"/>
    <property type="project" value="InterPro"/>
</dbReference>
<dbReference type="InterPro" id="IPR013154">
    <property type="entry name" value="ADH-like_N"/>
</dbReference>
<keyword evidence="4" id="KW-0560">Oxidoreductase</keyword>
<comment type="similarity">
    <text evidence="5">Belongs to the zinc-containing alcohol dehydrogenase family.</text>
</comment>
<comment type="cofactor">
    <cofactor evidence="1 5">
        <name>Zn(2+)</name>
        <dbReference type="ChEBI" id="CHEBI:29105"/>
    </cofactor>
</comment>
<evidence type="ECO:0000256" key="4">
    <source>
        <dbReference type="ARBA" id="ARBA00023002"/>
    </source>
</evidence>
<evidence type="ECO:0000256" key="2">
    <source>
        <dbReference type="ARBA" id="ARBA00022723"/>
    </source>
</evidence>
<evidence type="ECO:0000313" key="10">
    <source>
        <dbReference type="Proteomes" id="UP000266673"/>
    </source>
</evidence>
<evidence type="ECO:0000313" key="9">
    <source>
        <dbReference type="EMBL" id="RIB17924.1"/>
    </source>
</evidence>
<evidence type="ECO:0000256" key="3">
    <source>
        <dbReference type="ARBA" id="ARBA00022833"/>
    </source>
</evidence>
<protein>
    <submittedName>
        <fullName evidence="9">Chaperonin 10-like protein</fullName>
    </submittedName>
</protein>
<dbReference type="EMBL" id="QKWP01000574">
    <property type="protein sequence ID" value="RIB17924.1"/>
    <property type="molecule type" value="Genomic_DNA"/>
</dbReference>
<feature type="domain" description="Alcohol dehydrogenase-like C-terminal" evidence="7">
    <location>
        <begin position="203"/>
        <end position="276"/>
    </location>
</feature>
<dbReference type="Proteomes" id="UP000266673">
    <property type="component" value="Unassembled WGS sequence"/>
</dbReference>
<dbReference type="Pfam" id="PF08240">
    <property type="entry name" value="ADH_N"/>
    <property type="match status" value="1"/>
</dbReference>
<dbReference type="PANTHER" id="PTHR42813:SF1">
    <property type="entry name" value="DEHYDROGENASE, PUTATIVE (AFU_ORTHOLOGUE AFUA_5G03930)-RELATED"/>
    <property type="match status" value="1"/>
</dbReference>
<dbReference type="InterPro" id="IPR013149">
    <property type="entry name" value="ADH-like_C"/>
</dbReference>
<evidence type="ECO:0000259" key="7">
    <source>
        <dbReference type="Pfam" id="PF00107"/>
    </source>
</evidence>
<reference evidence="9 10" key="1">
    <citation type="submission" date="2018-06" db="EMBL/GenBank/DDBJ databases">
        <title>Comparative genomics reveals the genomic features of Rhizophagus irregularis, R. cerebriforme, R. diaphanum and Gigaspora rosea, and their symbiotic lifestyle signature.</title>
        <authorList>
            <person name="Morin E."/>
            <person name="San Clemente H."/>
            <person name="Chen E.C.H."/>
            <person name="De La Providencia I."/>
            <person name="Hainaut M."/>
            <person name="Kuo A."/>
            <person name="Kohler A."/>
            <person name="Murat C."/>
            <person name="Tang N."/>
            <person name="Roy S."/>
            <person name="Loubradou J."/>
            <person name="Henrissat B."/>
            <person name="Grigoriev I.V."/>
            <person name="Corradi N."/>
            <person name="Roux C."/>
            <person name="Martin F.M."/>
        </authorList>
    </citation>
    <scope>NUCLEOTIDE SEQUENCE [LARGE SCALE GENOMIC DNA]</scope>
    <source>
        <strain evidence="9 10">DAOM 194757</strain>
    </source>
</reference>
<sequence length="516" mass="56997">MTEQSQTKSSVKVAKSSDTMRAVEWHGTTDIRVNIKRPRPVIIKPNDAIVRITATTICESDLHLYHKEIPRVAKGDIMGHEGMGIIHEVGSQVLKHKIGDRVVISSVIACGSCDYCKRAMFSCCNFTNSNDSSENVEKSLGTQAEYVRVPFADINLIQISEEDNQILMEKALLLSSVACKGLYACEMSKILKGDVVGIWGADAIGIMCAAWAKYLGASRVIVIDPIHSRLQVALKIERVEIINCKEDKDVVKKIKTSVPGGLDVAIDTVGIKYATRSFVGKLEKAFFADTENCDALEEAILCTKKGGNISLIGDYNTFTNHFRIGAVMDKSLAIRGGKSHSRNFRDIILPIMCENNLFTSIFTHHMSLSEATKAYKKLDKKEDGIIKILLIVDEKEFPHLTESSNSFPSGSRTRKIVETTSKNKPGKVVEAESGVIAMTVPSLFTEPINRSWSEPVYRSSFENNGLTQDTSISKSLDEVGSLKEEILAMSLNIKSDVDRNELSEDGSHKKDEIKNE</sequence>
<dbReference type="SUPFAM" id="SSF51735">
    <property type="entry name" value="NAD(P)-binding Rossmann-fold domains"/>
    <property type="match status" value="1"/>
</dbReference>
<feature type="domain" description="Alcohol dehydrogenase-like N-terminal" evidence="8">
    <location>
        <begin position="44"/>
        <end position="153"/>
    </location>
</feature>
<proteinExistence type="inferred from homology"/>
<dbReference type="GO" id="GO:0016491">
    <property type="term" value="F:oxidoreductase activity"/>
    <property type="evidence" value="ECO:0007669"/>
    <property type="project" value="UniProtKB-KW"/>
</dbReference>
<dbReference type="SUPFAM" id="SSF50129">
    <property type="entry name" value="GroES-like"/>
    <property type="match status" value="1"/>
</dbReference>
<dbReference type="InterPro" id="IPR011032">
    <property type="entry name" value="GroES-like_sf"/>
</dbReference>
<name>A0A397V5T0_9GLOM</name>
<keyword evidence="3 5" id="KW-0862">Zinc</keyword>
<feature type="region of interest" description="Disordered" evidence="6">
    <location>
        <begin position="497"/>
        <end position="516"/>
    </location>
</feature>
<dbReference type="OrthoDB" id="3941538at2759"/>
<evidence type="ECO:0000256" key="1">
    <source>
        <dbReference type="ARBA" id="ARBA00001947"/>
    </source>
</evidence>
<keyword evidence="10" id="KW-1185">Reference proteome</keyword>
<dbReference type="Pfam" id="PF00107">
    <property type="entry name" value="ADH_zinc_N"/>
    <property type="match status" value="1"/>
</dbReference>
<dbReference type="AlphaFoldDB" id="A0A397V5T0"/>
<dbReference type="InterPro" id="IPR002328">
    <property type="entry name" value="ADH_Zn_CS"/>
</dbReference>
<evidence type="ECO:0000256" key="5">
    <source>
        <dbReference type="RuleBase" id="RU361277"/>
    </source>
</evidence>
<feature type="compositionally biased region" description="Polar residues" evidence="6">
    <location>
        <begin position="402"/>
        <end position="411"/>
    </location>
</feature>
<dbReference type="Gene3D" id="3.40.50.720">
    <property type="entry name" value="NAD(P)-binding Rossmann-like Domain"/>
    <property type="match status" value="1"/>
</dbReference>
<feature type="region of interest" description="Disordered" evidence="6">
    <location>
        <begin position="402"/>
        <end position="421"/>
    </location>
</feature>